<name>A0A1K1LJF5_RUMFL</name>
<organism evidence="2 3">
    <name type="scientific">Ruminococcus flavefaciens</name>
    <dbReference type="NCBI Taxonomy" id="1265"/>
    <lineage>
        <taxon>Bacteria</taxon>
        <taxon>Bacillati</taxon>
        <taxon>Bacillota</taxon>
        <taxon>Clostridia</taxon>
        <taxon>Eubacteriales</taxon>
        <taxon>Oscillospiraceae</taxon>
        <taxon>Ruminococcus</taxon>
    </lineage>
</organism>
<evidence type="ECO:0008006" key="4">
    <source>
        <dbReference type="Google" id="ProtNLM"/>
    </source>
</evidence>
<feature type="transmembrane region" description="Helical" evidence="1">
    <location>
        <begin position="228"/>
        <end position="250"/>
    </location>
</feature>
<dbReference type="EMBL" id="FPIP01000001">
    <property type="protein sequence ID" value="SFW10994.1"/>
    <property type="molecule type" value="Genomic_DNA"/>
</dbReference>
<evidence type="ECO:0000256" key="1">
    <source>
        <dbReference type="SAM" id="Phobius"/>
    </source>
</evidence>
<dbReference type="AlphaFoldDB" id="A0A1K1LJF5"/>
<dbReference type="RefSeq" id="WP_072298899.1">
    <property type="nucleotide sequence ID" value="NZ_FPIP01000001.1"/>
</dbReference>
<keyword evidence="1" id="KW-1133">Transmembrane helix</keyword>
<keyword evidence="1" id="KW-0812">Transmembrane</keyword>
<feature type="transmembrane region" description="Helical" evidence="1">
    <location>
        <begin position="194"/>
        <end position="216"/>
    </location>
</feature>
<evidence type="ECO:0000313" key="3">
    <source>
        <dbReference type="Proteomes" id="UP000183461"/>
    </source>
</evidence>
<sequence>MEEYGMNNNNNNNSNGHEMKQHFQRFAKQLSDWYCDGKTPGLASQDTRFTLELQKQKLQSLGLDMQIQFRNPDADNGSTGVLTYGDSVFVNSIIGAGRHITTKISNSGNEIFSSDAEGELTIIMQDPKEGSVPSPDTAMSCPNCGAPSTIGKLESGCEFCNTKFLMDELYPKVMHFFIKEDSKAVFDKKQLKKYIVCCTGFFLAVTIVSTLFNAFNGKLDNPRLLIDSAFSILGSIIPGAIFGAGAWYIANSIGSVKMLGKNARGGSKMMKSLIFCNKMHTLDPSFSTEYFRDKSMSLLKFMLYSQNPQELTICHCDKPIPDKLREIVDITYYNSGVDKYSIRDGVCDVSLTFYTDSLHYRSGKIIRESDKIRMSLRKVIKKPIDLGFSVMAVTCPSCSASFDAAKVKVCPFCGSTYPLEENEWVVTDISI</sequence>
<gene>
    <name evidence="2" type="ORF">SAMN02910280_0443</name>
</gene>
<protein>
    <recommendedName>
        <fullName evidence="4">Zinc ribbon domain-containing protein</fullName>
    </recommendedName>
</protein>
<accession>A0A1K1LJF5</accession>
<dbReference type="Proteomes" id="UP000183461">
    <property type="component" value="Unassembled WGS sequence"/>
</dbReference>
<proteinExistence type="predicted"/>
<reference evidence="3" key="1">
    <citation type="submission" date="2016-11" db="EMBL/GenBank/DDBJ databases">
        <authorList>
            <person name="Varghese N."/>
            <person name="Submissions S."/>
        </authorList>
    </citation>
    <scope>NUCLEOTIDE SEQUENCE [LARGE SCALE GENOMIC DNA]</scope>
    <source>
        <strain evidence="3">YL228</strain>
    </source>
</reference>
<keyword evidence="1" id="KW-0472">Membrane</keyword>
<evidence type="ECO:0000313" key="2">
    <source>
        <dbReference type="EMBL" id="SFW10994.1"/>
    </source>
</evidence>